<evidence type="ECO:0000256" key="2">
    <source>
        <dbReference type="ARBA" id="ARBA00022741"/>
    </source>
</evidence>
<dbReference type="NCBIfam" id="TIGR00121">
    <property type="entry name" value="birA_ligase"/>
    <property type="match status" value="1"/>
</dbReference>
<dbReference type="SUPFAM" id="SSF55681">
    <property type="entry name" value="Class II aaRS and biotin synthetases"/>
    <property type="match status" value="1"/>
</dbReference>
<keyword evidence="3" id="KW-0067">ATP-binding</keyword>
<dbReference type="SUPFAM" id="SSF50037">
    <property type="entry name" value="C-terminal domain of transcriptional repressors"/>
    <property type="match status" value="1"/>
</dbReference>
<comment type="caution">
    <text evidence="9">The sequence shown here is derived from an EMBL/GenBank/DDBJ whole genome shotgun (WGS) entry which is preliminary data.</text>
</comment>
<keyword evidence="10" id="KW-1185">Reference proteome</keyword>
<feature type="domain" description="BPL/LPL catalytic" evidence="8">
    <location>
        <begin position="16"/>
        <end position="148"/>
    </location>
</feature>
<dbReference type="InterPro" id="IPR004408">
    <property type="entry name" value="Biotin_CoA_COase_ligase"/>
</dbReference>
<evidence type="ECO:0000313" key="9">
    <source>
        <dbReference type="EMBL" id="MDH6502799.1"/>
    </source>
</evidence>
<dbReference type="EC" id="6.3.4.15" evidence="5"/>
<dbReference type="InterPro" id="IPR004143">
    <property type="entry name" value="BPL_LPL_catalytic"/>
</dbReference>
<evidence type="ECO:0000256" key="4">
    <source>
        <dbReference type="ARBA" id="ARBA00023267"/>
    </source>
</evidence>
<evidence type="ECO:0000256" key="1">
    <source>
        <dbReference type="ARBA" id="ARBA00022598"/>
    </source>
</evidence>
<evidence type="ECO:0000259" key="7">
    <source>
        <dbReference type="Pfam" id="PF02237"/>
    </source>
</evidence>
<evidence type="ECO:0000256" key="5">
    <source>
        <dbReference type="ARBA" id="ARBA00024227"/>
    </source>
</evidence>
<protein>
    <recommendedName>
        <fullName evidence="5">biotin--[biotin carboxyl-carrier protein] ligase</fullName>
        <ecNumber evidence="5">6.3.4.15</ecNumber>
    </recommendedName>
</protein>
<dbReference type="InterPro" id="IPR008988">
    <property type="entry name" value="Transcriptional_repressor_C"/>
</dbReference>
<keyword evidence="4" id="KW-0092">Biotin</keyword>
<dbReference type="GO" id="GO:0004077">
    <property type="term" value="F:biotin--[biotin carboxyl-carrier protein] ligase activity"/>
    <property type="evidence" value="ECO:0007669"/>
    <property type="project" value="UniProtKB-EC"/>
</dbReference>
<dbReference type="Pfam" id="PF02237">
    <property type="entry name" value="BPL_C"/>
    <property type="match status" value="1"/>
</dbReference>
<dbReference type="AlphaFoldDB" id="A0AA43M823"/>
<name>A0AA43M823_9BURK</name>
<dbReference type="GO" id="GO:0005524">
    <property type="term" value="F:ATP binding"/>
    <property type="evidence" value="ECO:0007669"/>
    <property type="project" value="UniProtKB-KW"/>
</dbReference>
<dbReference type="Proteomes" id="UP001161160">
    <property type="component" value="Unassembled WGS sequence"/>
</dbReference>
<evidence type="ECO:0000256" key="3">
    <source>
        <dbReference type="ARBA" id="ARBA00022840"/>
    </source>
</evidence>
<dbReference type="InterPro" id="IPR045864">
    <property type="entry name" value="aa-tRNA-synth_II/BPL/LPL"/>
</dbReference>
<dbReference type="EMBL" id="JARXYA010000001">
    <property type="protein sequence ID" value="MDH6502799.1"/>
    <property type="molecule type" value="Genomic_DNA"/>
</dbReference>
<gene>
    <name evidence="9" type="ORF">M2127_000082</name>
</gene>
<dbReference type="Gene3D" id="3.30.930.10">
    <property type="entry name" value="Bira Bifunctional Protein, Domain 2"/>
    <property type="match status" value="1"/>
</dbReference>
<sequence>MDKMSTNCILERVEETRSTNDDLLGRWRAGELSCPVARIAYRQTAGKGRAGRSWLANPEDSLCFSLAYPFKKNIAQLSGLSLVAGLAVITGISTALNLDLTTLHRQGLRLKWPNDLLIHQAKLGGILIEGGQTKPTESTWMVIGVGINLGHAMKIQTQLQSIGAQKVAALDELMGSENDALPEVDFLWLKIIESLEHYLTQFEEGGFSQFRDQWMKWDAYQDQAVSILGGGKQPIEGLAKGVDETGALLLEQAGKIITIHAGDVSLRVQP</sequence>
<evidence type="ECO:0000256" key="6">
    <source>
        <dbReference type="ARBA" id="ARBA00047846"/>
    </source>
</evidence>
<dbReference type="InterPro" id="IPR003142">
    <property type="entry name" value="BPL_C"/>
</dbReference>
<reference evidence="9" key="1">
    <citation type="submission" date="2023-04" db="EMBL/GenBank/DDBJ databases">
        <title>Genome Encyclopedia of Bacteria and Archaea VI: Functional Genomics of Type Strains.</title>
        <authorList>
            <person name="Whitman W."/>
        </authorList>
    </citation>
    <scope>NUCLEOTIDE SEQUENCE</scope>
    <source>
        <strain evidence="9">Enz.4-51</strain>
    </source>
</reference>
<accession>A0AA43M823</accession>
<dbReference type="Gene3D" id="2.30.30.100">
    <property type="match status" value="1"/>
</dbReference>
<evidence type="ECO:0000313" key="10">
    <source>
        <dbReference type="Proteomes" id="UP001161160"/>
    </source>
</evidence>
<organism evidence="9 10">
    <name type="scientific">Polynucleobacter sphagniphilus</name>
    <dbReference type="NCBI Taxonomy" id="1743169"/>
    <lineage>
        <taxon>Bacteria</taxon>
        <taxon>Pseudomonadati</taxon>
        <taxon>Pseudomonadota</taxon>
        <taxon>Betaproteobacteria</taxon>
        <taxon>Burkholderiales</taxon>
        <taxon>Burkholderiaceae</taxon>
        <taxon>Polynucleobacter</taxon>
    </lineage>
</organism>
<dbReference type="Pfam" id="PF03099">
    <property type="entry name" value="BPL_LplA_LipB"/>
    <property type="match status" value="1"/>
</dbReference>
<keyword evidence="1 9" id="KW-0436">Ligase</keyword>
<dbReference type="GO" id="GO:0005737">
    <property type="term" value="C:cytoplasm"/>
    <property type="evidence" value="ECO:0007669"/>
    <property type="project" value="TreeGrafter"/>
</dbReference>
<comment type="catalytic activity">
    <reaction evidence="6">
        <text>biotin + L-lysyl-[protein] + ATP = N(6)-biotinyl-L-lysyl-[protein] + AMP + diphosphate + H(+)</text>
        <dbReference type="Rhea" id="RHEA:11756"/>
        <dbReference type="Rhea" id="RHEA-COMP:9752"/>
        <dbReference type="Rhea" id="RHEA-COMP:10505"/>
        <dbReference type="ChEBI" id="CHEBI:15378"/>
        <dbReference type="ChEBI" id="CHEBI:29969"/>
        <dbReference type="ChEBI" id="CHEBI:30616"/>
        <dbReference type="ChEBI" id="CHEBI:33019"/>
        <dbReference type="ChEBI" id="CHEBI:57586"/>
        <dbReference type="ChEBI" id="CHEBI:83144"/>
        <dbReference type="ChEBI" id="CHEBI:456215"/>
        <dbReference type="EC" id="6.3.4.15"/>
    </reaction>
</comment>
<dbReference type="CDD" id="cd16442">
    <property type="entry name" value="BPL"/>
    <property type="match status" value="1"/>
</dbReference>
<proteinExistence type="predicted"/>
<keyword evidence="2" id="KW-0547">Nucleotide-binding</keyword>
<dbReference type="PANTHER" id="PTHR12835:SF5">
    <property type="entry name" value="BIOTIN--PROTEIN LIGASE"/>
    <property type="match status" value="1"/>
</dbReference>
<dbReference type="PANTHER" id="PTHR12835">
    <property type="entry name" value="BIOTIN PROTEIN LIGASE"/>
    <property type="match status" value="1"/>
</dbReference>
<evidence type="ECO:0000259" key="8">
    <source>
        <dbReference type="Pfam" id="PF03099"/>
    </source>
</evidence>
<feature type="domain" description="Biotin protein ligase C-terminal" evidence="7">
    <location>
        <begin position="223"/>
        <end position="267"/>
    </location>
</feature>